<name>A0A858RSI2_9BACT</name>
<dbReference type="SUPFAM" id="SSF55347">
    <property type="entry name" value="Glyceraldehyde-3-phosphate dehydrogenase-like, C-terminal domain"/>
    <property type="match status" value="1"/>
</dbReference>
<proteinExistence type="predicted"/>
<dbReference type="GO" id="GO:0000166">
    <property type="term" value="F:nucleotide binding"/>
    <property type="evidence" value="ECO:0007669"/>
    <property type="project" value="InterPro"/>
</dbReference>
<evidence type="ECO:0000313" key="3">
    <source>
        <dbReference type="EMBL" id="QJE99359.1"/>
    </source>
</evidence>
<dbReference type="Gene3D" id="3.40.50.720">
    <property type="entry name" value="NAD(P)-binding Rossmann-like Domain"/>
    <property type="match status" value="1"/>
</dbReference>
<sequence>MGMVGGGRGAFIGAVHRMAANLDGKIELVAGCFSSDPEKSKLSGEDFFLDPSRVYTSYEEMAEKEAALPADKRIDFVSIVVRNNLHVPVAKAFLKAGINVICDKPMALSLAEAKEFAEIVKSSGKVFALTHNYTGYPMVKEARAMVKAGKLGRLLKVVAEYPQGYASSAFKEAAPSKIANWRMDPNVSGVSNCMGDIGSHAENLARYITGLEIEELAAELTTFIPGRSLDDDGNVLVRYQNGVKGIIYASQVSTGDENNLNIRVYGTEGSIEWHQEHPNELVVKFLDKPREIWRRGNSYNGPEASAFTRLPFGHPEAFIEAFANVYLAASEAIRDELAGKFPRPEGYDFPNVDDGVAGMAFIEATVASAKNNAAWTKPGH</sequence>
<feature type="domain" description="Gfo/Idh/MocA-like oxidoreductase N-terminal" evidence="1">
    <location>
        <begin position="2"/>
        <end position="130"/>
    </location>
</feature>
<dbReference type="InterPro" id="IPR055170">
    <property type="entry name" value="GFO_IDH_MocA-like_dom"/>
</dbReference>
<dbReference type="SUPFAM" id="SSF51735">
    <property type="entry name" value="NAD(P)-binding Rossmann-fold domains"/>
    <property type="match status" value="1"/>
</dbReference>
<evidence type="ECO:0000259" key="2">
    <source>
        <dbReference type="Pfam" id="PF22725"/>
    </source>
</evidence>
<dbReference type="InterPro" id="IPR036291">
    <property type="entry name" value="NAD(P)-bd_dom_sf"/>
</dbReference>
<dbReference type="PANTHER" id="PTHR43708">
    <property type="entry name" value="CONSERVED EXPRESSED OXIDOREDUCTASE (EUROFUNG)"/>
    <property type="match status" value="1"/>
</dbReference>
<reference evidence="3 4" key="1">
    <citation type="submission" date="2020-04" db="EMBL/GenBank/DDBJ databases">
        <title>Luteolibacter sp. G-1-1-1 isolated from soil.</title>
        <authorList>
            <person name="Dahal R.H."/>
        </authorList>
    </citation>
    <scope>NUCLEOTIDE SEQUENCE [LARGE SCALE GENOMIC DNA]</scope>
    <source>
        <strain evidence="3 4">G-1-1-1</strain>
    </source>
</reference>
<dbReference type="KEGG" id="luo:HHL09_22890"/>
<feature type="domain" description="GFO/IDH/MocA-like oxidoreductase" evidence="2">
    <location>
        <begin position="140"/>
        <end position="272"/>
    </location>
</feature>
<gene>
    <name evidence="3" type="ORF">HHL09_22890</name>
</gene>
<dbReference type="Pfam" id="PF01408">
    <property type="entry name" value="GFO_IDH_MocA"/>
    <property type="match status" value="1"/>
</dbReference>
<organism evidence="3 4">
    <name type="scientific">Luteolibacter luteus</name>
    <dbReference type="NCBI Taxonomy" id="2728835"/>
    <lineage>
        <taxon>Bacteria</taxon>
        <taxon>Pseudomonadati</taxon>
        <taxon>Verrucomicrobiota</taxon>
        <taxon>Verrucomicrobiia</taxon>
        <taxon>Verrucomicrobiales</taxon>
        <taxon>Verrucomicrobiaceae</taxon>
        <taxon>Luteolibacter</taxon>
    </lineage>
</organism>
<accession>A0A858RSI2</accession>
<dbReference type="Gene3D" id="3.30.360.10">
    <property type="entry name" value="Dihydrodipicolinate Reductase, domain 2"/>
    <property type="match status" value="1"/>
</dbReference>
<evidence type="ECO:0000259" key="1">
    <source>
        <dbReference type="Pfam" id="PF01408"/>
    </source>
</evidence>
<evidence type="ECO:0000313" key="4">
    <source>
        <dbReference type="Proteomes" id="UP000501812"/>
    </source>
</evidence>
<protein>
    <submittedName>
        <fullName evidence="3">Gfo/Idh/MocA family oxidoreductase</fullName>
    </submittedName>
</protein>
<dbReference type="EMBL" id="CP051774">
    <property type="protein sequence ID" value="QJE99359.1"/>
    <property type="molecule type" value="Genomic_DNA"/>
</dbReference>
<keyword evidence="4" id="KW-1185">Reference proteome</keyword>
<dbReference type="AlphaFoldDB" id="A0A858RSI2"/>
<dbReference type="InterPro" id="IPR051317">
    <property type="entry name" value="Gfo/Idh/MocA_oxidoreduct"/>
</dbReference>
<dbReference type="PANTHER" id="PTHR43708:SF3">
    <property type="entry name" value="OXIDOREDUCTASE"/>
    <property type="match status" value="1"/>
</dbReference>
<dbReference type="Pfam" id="PF22725">
    <property type="entry name" value="GFO_IDH_MocA_C3"/>
    <property type="match status" value="1"/>
</dbReference>
<dbReference type="Proteomes" id="UP000501812">
    <property type="component" value="Chromosome"/>
</dbReference>
<dbReference type="InterPro" id="IPR000683">
    <property type="entry name" value="Gfo/Idh/MocA-like_OxRdtase_N"/>
</dbReference>